<keyword evidence="3" id="KW-1015">Disulfide bond</keyword>
<evidence type="ECO:0000259" key="6">
    <source>
        <dbReference type="Pfam" id="PF17517"/>
    </source>
</evidence>
<dbReference type="InterPro" id="IPR035234">
    <property type="entry name" value="IgGFc-bd_N"/>
</dbReference>
<evidence type="ECO:0000256" key="3">
    <source>
        <dbReference type="ARBA" id="ARBA00023157"/>
    </source>
</evidence>
<dbReference type="PROSITE" id="PS01209">
    <property type="entry name" value="LDLRA_1"/>
    <property type="match status" value="2"/>
</dbReference>
<feature type="compositionally biased region" description="Polar residues" evidence="5">
    <location>
        <begin position="2489"/>
        <end position="2503"/>
    </location>
</feature>
<dbReference type="EMBL" id="VSWD01000014">
    <property type="protein sequence ID" value="KAK3083453.1"/>
    <property type="molecule type" value="Genomic_DNA"/>
</dbReference>
<reference evidence="7" key="1">
    <citation type="submission" date="2019-08" db="EMBL/GenBank/DDBJ databases">
        <title>The improved chromosome-level genome for the pearl oyster Pinctada fucata martensii using PacBio sequencing and Hi-C.</title>
        <authorList>
            <person name="Zheng Z."/>
        </authorList>
    </citation>
    <scope>NUCLEOTIDE SEQUENCE</scope>
    <source>
        <strain evidence="7">ZZ-2019</strain>
        <tissue evidence="7">Adductor muscle</tissue>
    </source>
</reference>
<dbReference type="FunFam" id="2.20.100.10:FF:000001">
    <property type="entry name" value="semaphorin-5A isoform X1"/>
    <property type="match status" value="16"/>
</dbReference>
<evidence type="ECO:0000313" key="8">
    <source>
        <dbReference type="Proteomes" id="UP001186944"/>
    </source>
</evidence>
<dbReference type="FunFam" id="2.20.100.10:FF:000007">
    <property type="entry name" value="Thrombospondin 1"/>
    <property type="match status" value="11"/>
</dbReference>
<accession>A0AA88XDQ4</accession>
<feature type="domain" description="IgGFc-binding protein N-terminal" evidence="6">
    <location>
        <begin position="1063"/>
        <end position="1359"/>
    </location>
</feature>
<dbReference type="SMART" id="SM00192">
    <property type="entry name" value="LDLa"/>
    <property type="match status" value="2"/>
</dbReference>
<feature type="domain" description="IgGFc-binding protein N-terminal" evidence="6">
    <location>
        <begin position="89"/>
        <end position="385"/>
    </location>
</feature>
<evidence type="ECO:0000313" key="7">
    <source>
        <dbReference type="EMBL" id="KAK3083453.1"/>
    </source>
</evidence>
<dbReference type="Gene3D" id="2.20.100.10">
    <property type="entry name" value="Thrombospondin type-1 (TSP1) repeat"/>
    <property type="match status" value="29"/>
</dbReference>
<keyword evidence="8" id="KW-1185">Reference proteome</keyword>
<dbReference type="Proteomes" id="UP001186944">
    <property type="component" value="Unassembled WGS sequence"/>
</dbReference>
<dbReference type="InterPro" id="IPR023415">
    <property type="entry name" value="LDLR_class-A_CS"/>
</dbReference>
<feature type="region of interest" description="Disordered" evidence="5">
    <location>
        <begin position="2482"/>
        <end position="2503"/>
    </location>
</feature>
<dbReference type="PROSITE" id="PS50092">
    <property type="entry name" value="TSP1"/>
    <property type="match status" value="29"/>
</dbReference>
<dbReference type="InterPro" id="IPR036383">
    <property type="entry name" value="TSP1_rpt_sf"/>
</dbReference>
<organism evidence="7 8">
    <name type="scientific">Pinctada imbricata</name>
    <name type="common">Atlantic pearl-oyster</name>
    <name type="synonym">Pinctada martensii</name>
    <dbReference type="NCBI Taxonomy" id="66713"/>
    <lineage>
        <taxon>Eukaryota</taxon>
        <taxon>Metazoa</taxon>
        <taxon>Spiralia</taxon>
        <taxon>Lophotrochozoa</taxon>
        <taxon>Mollusca</taxon>
        <taxon>Bivalvia</taxon>
        <taxon>Autobranchia</taxon>
        <taxon>Pteriomorphia</taxon>
        <taxon>Pterioida</taxon>
        <taxon>Pterioidea</taxon>
        <taxon>Pteriidae</taxon>
        <taxon>Pinctada</taxon>
    </lineage>
</organism>
<proteinExistence type="predicted"/>
<gene>
    <name evidence="7" type="ORF">FSP39_022988</name>
</gene>
<protein>
    <recommendedName>
        <fullName evidence="6">IgGFc-binding protein N-terminal domain-containing protein</fullName>
    </recommendedName>
</protein>
<dbReference type="SUPFAM" id="SSF82895">
    <property type="entry name" value="TSP-1 type 1 repeat"/>
    <property type="match status" value="29"/>
</dbReference>
<dbReference type="InterPro" id="IPR000884">
    <property type="entry name" value="TSP1_rpt"/>
</dbReference>
<dbReference type="PANTHER" id="PTHR22906">
    <property type="entry name" value="PROPERDIN"/>
    <property type="match status" value="1"/>
</dbReference>
<evidence type="ECO:0000256" key="4">
    <source>
        <dbReference type="PROSITE-ProRule" id="PRU00124"/>
    </source>
</evidence>
<name>A0AA88XDQ4_PINIB</name>
<dbReference type="InterPro" id="IPR036055">
    <property type="entry name" value="LDL_receptor-like_sf"/>
</dbReference>
<dbReference type="PRINTS" id="PR01705">
    <property type="entry name" value="TSP1REPEAT"/>
</dbReference>
<keyword evidence="1" id="KW-0245">EGF-like domain</keyword>
<dbReference type="FunFam" id="2.20.100.10:FF:000002">
    <property type="entry name" value="Unc-5 netrin receptor C"/>
    <property type="match status" value="1"/>
</dbReference>
<dbReference type="SUPFAM" id="SSF57424">
    <property type="entry name" value="LDL receptor-like module"/>
    <property type="match status" value="2"/>
</dbReference>
<comment type="caution">
    <text evidence="7">The sequence shown here is derived from an EMBL/GenBank/DDBJ whole genome shotgun (WGS) entry which is preliminary data.</text>
</comment>
<comment type="caution">
    <text evidence="4">Lacks conserved residue(s) required for the propagation of feature annotation.</text>
</comment>
<dbReference type="Pfam" id="PF17517">
    <property type="entry name" value="IgGFc_binding"/>
    <property type="match status" value="3"/>
</dbReference>
<feature type="region of interest" description="Disordered" evidence="5">
    <location>
        <begin position="2528"/>
        <end position="2550"/>
    </location>
</feature>
<dbReference type="InterPro" id="IPR052065">
    <property type="entry name" value="Compl_asym_regulator"/>
</dbReference>
<evidence type="ECO:0000256" key="5">
    <source>
        <dbReference type="SAM" id="MobiDB-lite"/>
    </source>
</evidence>
<evidence type="ECO:0000256" key="2">
    <source>
        <dbReference type="ARBA" id="ARBA00022737"/>
    </source>
</evidence>
<dbReference type="InterPro" id="IPR002172">
    <property type="entry name" value="LDrepeatLR_classA_rpt"/>
</dbReference>
<sequence length="3217" mass="339684">MENYLTTFDLELFVTTSRTTNVNVRVWAPKMTNPRLDTSFTITAGTVKQLKFSYRFRLTGTEMSQKGILVTASDEVVIYGVNKQSYSNDAFLGLPTDVLGKEYYATTYAPAYRYCLILVVGVHDNTKVDITFGDNSGLSVSYGGKKYGRKSKLSLKMDRYSTFQAHSKGDLTGTYIKADKAVSFFSGNKKTNIGRGGSQDHLVEHHVSVDKWGKKFAITPIPERVTGDYYRFVASKSGTSVKVKGQKSGRSFSDSFTLSSPGKWVQKHYDSKLFAYVEANEGILVVQYVLSQYGDKADPAMFIIPPIEQYAADYTFATPKYSLGSYYNYFMFVVKKSEKSGLRMDGNPFPSNTVYNDIPGTDLVGGYVKLTDGTHTCRHTSPISIFGGFLYGRQNYESYGFPTGMRMAPINVPCIKTPTQTGDGIDNDCDGLIDEEMCHDNWKGTVDGKWASWGSWATCSISCIPTSGSRSGTTSRIRTCSNPAPKYDGKQCAGDSSQSKTCTPSSNCPVDGKWGGWGSWGSCSLTCGGGSQGRTRACNNPAPRHGGASCGGSASSSKSCNTHSCPIDGGWGSWGRWATCSLTCGGGRQSRSRSCDSPAPRHGGASCGGSGTSSQSCNSNPCPIDGAWGSWGRWATCSLTCGGGRQSRTRSCDSPAPRHGGASCGGSVTSSQDCNTHNCPIDGKWGSWSSWGTCSLTCGGGSQSRSRTCSNPAPQYGGAQCGGRSSSSQACNTHNCPIDGGWGSWGSWATCSLTCGGGSQSRTRSCSNPAPQYGGAHCVGMSSSAQDCNTHHCPIDGNWGSWGSWATCSVTCGGGSQNRQRSCTNPRPQYGGANCVGSVQSTQACNTHHCPIDGGLSSWSAWGTCTVTCGGGTQDRTRTCTNPRPQYGGAQCIGATSQTQACNTQVCIIDGAWSQWGAWGTCSVTCGTGKQSRARTCTDPEPQNGGLPCSGDSSSMQDCQNAPDNRGTEFIIGYMENYLTDYKLELFVTTSKTTSVSVRVRAPKMTNPSLDESFSITAGSVKQLKFSYKFRLTGTEMSSKGILVTASDEIVIYGVNKQSYSNDAFLGLPTDVLGKEYYATTYTPAYRYCLLLVVGVHDNTKVDITFANNNGISVSYGGKKYSKNSKLSLTMDRYSTFQAHTTGDLTGTNIKADKVVSFFSGNKKTNIGRGGTQDHLVEQQVPVDNWGKKFAITPIPERNTGDYFRFVASESGTNIKVTGQKNGQSFSDSFSLSAPGKWVQKHYDSKLFAYVESNHAVLVVQYVLSQITDKADPAMFIIPPIEQYAADYTFSTPKYSQGSYYNYFMFVVKKSEKSGLRMDGQSFPSNTVYNDIPGTDLVGGFIKITDGTHTCRHTSPISIFGGFLYGRQHAESYGFPTGMRMAPINVPCVPTTTTTGDGLDNDCDGLIDEEMCHDNWIGTDDDGDGTNDEDCAKPPPVHGNWASWSSWATCSVSCIPTSGSRSGTTTRTRTCSNPAPKYDGNQCSGDSSQSKSCTPSSNCPVHGGWGSYGSWSSCSKTCGGGTSTRTRSCNSPTPKYGGNSCSGSASESKSCGTGNCPVDGNWGNWGSWSSCSKVCGGGSQSRSRSCNNPSPAHGGASCGGGATSIKNCNTHSCAVNGNWGNWGSWGSCSLTCGGGTSTRNRACDNPPPQHGGASCSGGASSTKSCNTASCPIDGGWGSWGSWATCSLTCGGGSQSRTRSCSDPAPQYGGASCGGSSRSTQSCNTHNCPIDGNWGNWGSWATCSLTCGGGSQNRQRSCSNPRPQYGGASCAGSVQSTQACNTHHCPIDGGLSSWGAWGTCTVTCGGGTQDRTRSCTNPRPQYGGAPCSGATSQTQACNTQVCIIDGAWSTWGSWGTCSVSCGTGKQSRSRTCSDPRPQNGGLPCSGDMSSMQDCNTHACPTAAAGQYVQLCPTGWFTCQAGGITCIDELFKCDCANDCDDGSDEDVNYAGCSAKMASFCQSGSQSQNAPDNRGKEFIIAYMENYLEDYDLELFVTTSRTTSVSVRVWAPKMTNPRLDTSFSITAGGVKQLTFSYKFRLFGTEMSNKGILITASDEVVIYGVNKQKYSNDAFLGLPTDVLGKEYYATTYAPAYRYCLLLVVGVHDNTKVEITFADNNGISVKYGGKTYGKKSKLTLNMNRYSTFQAHTTGDLTGTYIKADKAVTFFSGNKKTNIGSGGSQDHLVEQQVPVDNWGKKFAIQPIPERVTGDYFRFVATESGTSIKVTGQKSGRSFSDSFTLSGPGKWKQKHYDSKLFAYVESSKAILVVQYVLSQVNDNADPAMFIIPPIEQYAADYTFATPKYSGGDYYNYFMFVVKKSEKSGLRMDGQAFPSNTKYNDIPGTDLVAGFIKIADGTHTARHTSPISIFGGFLYGRQRLESYAFPTGMRMAPINVPCVPTTTQTGDGIDNDCDGLIDEEMCHDNWKGTDDDGDGTNDEDCARPPPVDGNWASWSSWATCSVSCIPTSGSRSGTTTRTRTCSNPAPKYDGKQCSGDSSQSKSCTPSSNCPVHGGWGSYGSWSSCSKTCGGGTSTRTRSCNSPTPKYGGNSCSGSASESKTCGTSSCPVDGKWGSWGSWSSCSKVCGGGSQSRSRSCNNPSPAHGGASCSGSSSSIKNCNTHSCAVNGNWGNWGSWGSCSLTCGGGTSTRNRACDNPPPQHGGASCSGGASSTKSCNTASCPIDGKWSSWGSWNSCSKTCGSGSQSRTRACNNPAPRHGGASCSGSTSSIQNCNTNHCPIDGKWGSWGRWGSCSLTCGGGTQTRSRSCSDPAPKYGGASCSGGASSSQACNTASCPIDGAWGGWGNWASCSLTCGGGRQSRTRACDSPAPRHGGASCGGSVSSTQDCNTHHCPIDGGWGSWGRWATCSLTCGGGRQSRTRSCDSPAPRYGGASCGGSSSSTQNCNTHHCPIDGGWGNWGAWATCSLTCGGGSQSRTRSCSNPAPQYGGASCGGSSRSTQSCNTHNCPIDGNWGNWGSWATCSVTCGGGSQNRQRSCSNPRPQYGGASCVGSVQSTQACNTHHCPIDGGLSSWSAWGTCTVTCGGGTQDRTRTCTNPRPQYGGAPCSGTTSQTQACNTQVCIIDGAWSQWGAWGTCSVTCGTGKQSRSRTCSDPRPLNGGLPCSGDSSSMQDCNTQACPTAAAGQYVQLCPTGWFTCQSGGITCIDELFKCDCASDCDDGSDEDVNYAGCSAKMASFCQSGSQRVAAWSLLLVIAVALVGKLFL</sequence>
<feature type="region of interest" description="Disordered" evidence="5">
    <location>
        <begin position="2420"/>
        <end position="2441"/>
    </location>
</feature>
<dbReference type="CDD" id="cd00112">
    <property type="entry name" value="LDLa"/>
    <property type="match status" value="2"/>
</dbReference>
<dbReference type="PROSITE" id="PS50068">
    <property type="entry name" value="LDLRA_2"/>
    <property type="match status" value="2"/>
</dbReference>
<dbReference type="Gene3D" id="4.10.400.10">
    <property type="entry name" value="Low-density Lipoprotein Receptor"/>
    <property type="match status" value="2"/>
</dbReference>
<feature type="region of interest" description="Disordered" evidence="5">
    <location>
        <begin position="486"/>
        <end position="506"/>
    </location>
</feature>
<feature type="domain" description="IgGFc-binding protein N-terminal" evidence="6">
    <location>
        <begin position="2068"/>
        <end position="2364"/>
    </location>
</feature>
<evidence type="ECO:0000256" key="1">
    <source>
        <dbReference type="ARBA" id="ARBA00022536"/>
    </source>
</evidence>
<dbReference type="PANTHER" id="PTHR22906:SF21">
    <property type="entry name" value="SEMA DOMAIN-CONTAINING PROTEIN"/>
    <property type="match status" value="1"/>
</dbReference>
<dbReference type="SMART" id="SM00209">
    <property type="entry name" value="TSP1"/>
    <property type="match status" value="29"/>
</dbReference>
<keyword evidence="2" id="KW-0677">Repeat</keyword>
<feature type="compositionally biased region" description="Polar residues" evidence="5">
    <location>
        <begin position="494"/>
        <end position="506"/>
    </location>
</feature>
<dbReference type="Pfam" id="PF00090">
    <property type="entry name" value="TSP_1"/>
    <property type="match status" value="29"/>
</dbReference>